<dbReference type="Pfam" id="PF01636">
    <property type="entry name" value="APH"/>
    <property type="match status" value="1"/>
</dbReference>
<feature type="domain" description="Aminoglycoside phosphotransferase" evidence="1">
    <location>
        <begin position="73"/>
        <end position="297"/>
    </location>
</feature>
<sequence>MNHPSLLAENPTISVKDLPPNDSAAFKYSSFFSRNRPHSKLPAPAQIRERALELDAAADCSPRPAPVRYEDIRLLVKFGREPDVTEGEAQCFWALRRVLPQVPVPEVYGWTHDKDQVFIYMELVRGFTLEEAWNSMSSEEKVDICQQLKLYISELRTLRHAPGEFFLGHINYEPLGCISFMNGTRPPAGPFNSVAEFHDWMSLMTKAGMEHNWPGYTTEEIPDPLRKELPDDSPVVFTHDDLHPSNIILSITQPRRIIALIDWRQSGWYPDYWEFCKAVFTVPGDGEWATEYIPRFLEEPNCLDTWEWYSRTFGY</sequence>
<dbReference type="PANTHER" id="PTHR21310:SF54">
    <property type="entry name" value="AMINOGLYCOSIDE PHOSPHOTRANSFERASE DOMAIN-CONTAINING PROTEIN"/>
    <property type="match status" value="1"/>
</dbReference>
<protein>
    <submittedName>
        <fullName evidence="2">Phosphotransferase enzyme family protein</fullName>
    </submittedName>
</protein>
<evidence type="ECO:0000313" key="3">
    <source>
        <dbReference type="Proteomes" id="UP000272025"/>
    </source>
</evidence>
<dbReference type="OrthoDB" id="5404599at2759"/>
<accession>A0A3N2Q5Z8</accession>
<keyword evidence="3" id="KW-1185">Reference proteome</keyword>
<dbReference type="Proteomes" id="UP000272025">
    <property type="component" value="Unassembled WGS sequence"/>
</dbReference>
<dbReference type="EMBL" id="ML119051">
    <property type="protein sequence ID" value="ROT42204.1"/>
    <property type="molecule type" value="Genomic_DNA"/>
</dbReference>
<keyword evidence="2" id="KW-0808">Transferase</keyword>
<dbReference type="SUPFAM" id="SSF56112">
    <property type="entry name" value="Protein kinase-like (PK-like)"/>
    <property type="match status" value="1"/>
</dbReference>
<dbReference type="InterPro" id="IPR051678">
    <property type="entry name" value="AGP_Transferase"/>
</dbReference>
<evidence type="ECO:0000313" key="2">
    <source>
        <dbReference type="EMBL" id="ROT42204.1"/>
    </source>
</evidence>
<dbReference type="GO" id="GO:0016740">
    <property type="term" value="F:transferase activity"/>
    <property type="evidence" value="ECO:0007669"/>
    <property type="project" value="UniProtKB-KW"/>
</dbReference>
<dbReference type="Gene3D" id="3.90.1200.10">
    <property type="match status" value="1"/>
</dbReference>
<reference evidence="2 3" key="1">
    <citation type="journal article" date="2018" name="Mol. Ecol.">
        <title>The obligate alkalophilic soda-lake fungus Sodiomyces alkalinus has shifted to a protein diet.</title>
        <authorList>
            <person name="Grum-Grzhimaylo A.A."/>
            <person name="Falkoski D.L."/>
            <person name="van den Heuvel J."/>
            <person name="Valero-Jimenez C.A."/>
            <person name="Min B."/>
            <person name="Choi I.G."/>
            <person name="Lipzen A."/>
            <person name="Daum C.G."/>
            <person name="Aanen D.K."/>
            <person name="Tsang A."/>
            <person name="Henrissat B."/>
            <person name="Bilanenko E.N."/>
            <person name="de Vries R.P."/>
            <person name="van Kan J.A.L."/>
            <person name="Grigoriev I.V."/>
            <person name="Debets A.J.M."/>
        </authorList>
    </citation>
    <scope>NUCLEOTIDE SEQUENCE [LARGE SCALE GENOMIC DNA]</scope>
    <source>
        <strain evidence="2 3">F11</strain>
    </source>
</reference>
<name>A0A3N2Q5Z8_SODAK</name>
<dbReference type="STRING" id="1314773.A0A3N2Q5Z8"/>
<gene>
    <name evidence="2" type="ORF">SODALDRAFT_287277</name>
</gene>
<dbReference type="GeneID" id="39577044"/>
<dbReference type="AlphaFoldDB" id="A0A3N2Q5Z8"/>
<dbReference type="RefSeq" id="XP_028470010.1">
    <property type="nucleotide sequence ID" value="XM_028608566.1"/>
</dbReference>
<proteinExistence type="predicted"/>
<dbReference type="PANTHER" id="PTHR21310">
    <property type="entry name" value="AMINOGLYCOSIDE PHOSPHOTRANSFERASE-RELATED-RELATED"/>
    <property type="match status" value="1"/>
</dbReference>
<evidence type="ECO:0000259" key="1">
    <source>
        <dbReference type="Pfam" id="PF01636"/>
    </source>
</evidence>
<dbReference type="InterPro" id="IPR011009">
    <property type="entry name" value="Kinase-like_dom_sf"/>
</dbReference>
<organism evidence="2 3">
    <name type="scientific">Sodiomyces alkalinus (strain CBS 110278 / VKM F-3762 / F11)</name>
    <name type="common">Alkaliphilic filamentous fungus</name>
    <dbReference type="NCBI Taxonomy" id="1314773"/>
    <lineage>
        <taxon>Eukaryota</taxon>
        <taxon>Fungi</taxon>
        <taxon>Dikarya</taxon>
        <taxon>Ascomycota</taxon>
        <taxon>Pezizomycotina</taxon>
        <taxon>Sordariomycetes</taxon>
        <taxon>Hypocreomycetidae</taxon>
        <taxon>Glomerellales</taxon>
        <taxon>Plectosphaerellaceae</taxon>
        <taxon>Sodiomyces</taxon>
    </lineage>
</organism>
<dbReference type="InterPro" id="IPR002575">
    <property type="entry name" value="Aminoglycoside_PTrfase"/>
</dbReference>